<dbReference type="RefSeq" id="WP_344652856.1">
    <property type="nucleotide sequence ID" value="NZ_BAAAGX010000028.1"/>
</dbReference>
<gene>
    <name evidence="1" type="ORF">GCM10009539_66120</name>
</gene>
<protein>
    <submittedName>
        <fullName evidence="1">Uncharacterized protein</fullName>
    </submittedName>
</protein>
<evidence type="ECO:0000313" key="1">
    <source>
        <dbReference type="EMBL" id="GAA0269744.1"/>
    </source>
</evidence>
<sequence length="63" mass="6961">MDHHELRIEARTPEEVLYVCSQPECGRRVVAGPNGLTVIDQGDFFATHSGGSPELRVNLSVLR</sequence>
<evidence type="ECO:0000313" key="2">
    <source>
        <dbReference type="Proteomes" id="UP001500967"/>
    </source>
</evidence>
<keyword evidence="2" id="KW-1185">Reference proteome</keyword>
<dbReference type="Proteomes" id="UP001500967">
    <property type="component" value="Unassembled WGS sequence"/>
</dbReference>
<name>A0ABP3EPP6_9ACTN</name>
<accession>A0ABP3EPP6</accession>
<dbReference type="EMBL" id="BAAAGX010000028">
    <property type="protein sequence ID" value="GAA0269744.1"/>
    <property type="molecule type" value="Genomic_DNA"/>
</dbReference>
<proteinExistence type="predicted"/>
<organism evidence="1 2">
    <name type="scientific">Cryptosporangium japonicum</name>
    <dbReference type="NCBI Taxonomy" id="80872"/>
    <lineage>
        <taxon>Bacteria</taxon>
        <taxon>Bacillati</taxon>
        <taxon>Actinomycetota</taxon>
        <taxon>Actinomycetes</taxon>
        <taxon>Cryptosporangiales</taxon>
        <taxon>Cryptosporangiaceae</taxon>
        <taxon>Cryptosporangium</taxon>
    </lineage>
</organism>
<comment type="caution">
    <text evidence="1">The sequence shown here is derived from an EMBL/GenBank/DDBJ whole genome shotgun (WGS) entry which is preliminary data.</text>
</comment>
<reference evidence="2" key="1">
    <citation type="journal article" date="2019" name="Int. J. Syst. Evol. Microbiol.">
        <title>The Global Catalogue of Microorganisms (GCM) 10K type strain sequencing project: providing services to taxonomists for standard genome sequencing and annotation.</title>
        <authorList>
            <consortium name="The Broad Institute Genomics Platform"/>
            <consortium name="The Broad Institute Genome Sequencing Center for Infectious Disease"/>
            <person name="Wu L."/>
            <person name="Ma J."/>
        </authorList>
    </citation>
    <scope>NUCLEOTIDE SEQUENCE [LARGE SCALE GENOMIC DNA]</scope>
    <source>
        <strain evidence="2">JCM 10425</strain>
    </source>
</reference>